<protein>
    <submittedName>
        <fullName evidence="1">Uncharacterized protein</fullName>
    </submittedName>
</protein>
<sequence>MNHLQSVTAGRSQHDLFGEIPVVSKAVRPKLAPVKSHKSVPVFSGGLFALNDTVCPERFSAVFHSGGSAYFDALGLITAGKDVGVVADLIRPRVMHLLKDYLSRSGKCFVDSGAYGRFAKWKEGKATTPLADFQKVFAAYDALVDGLPQAHRFNLALVMPDVLAHPEWSLELLQEHRSRIGEYIAAGVNVIVPLQKGQTPAGVTAETVADILGTRDITLGIPSAAAAMALSDIATIRGFSRFHILGRASMGLPLFRIAYAFLENCPGAMVSCDANQLRKETMSISHEHGRLIEEREDEAWEGSFDPTELMYEVVCGRGWMTERSVKAIASFYGVHEPKAVRLWVRTHRSSAEGLRDLVDAIDPEWNMLWACGLHHVFGEAALKALSARMRAVAVATVFDGGEQQDNALALAA</sequence>
<organism evidence="1 2">
    <name type="scientific">Noviherbaspirillum pedocola</name>
    <dbReference type="NCBI Taxonomy" id="2801341"/>
    <lineage>
        <taxon>Bacteria</taxon>
        <taxon>Pseudomonadati</taxon>
        <taxon>Pseudomonadota</taxon>
        <taxon>Betaproteobacteria</taxon>
        <taxon>Burkholderiales</taxon>
        <taxon>Oxalobacteraceae</taxon>
        <taxon>Noviherbaspirillum</taxon>
    </lineage>
</organism>
<evidence type="ECO:0000313" key="2">
    <source>
        <dbReference type="Proteomes" id="UP000622890"/>
    </source>
</evidence>
<comment type="caution">
    <text evidence="1">The sequence shown here is derived from an EMBL/GenBank/DDBJ whole genome shotgun (WGS) entry which is preliminary data.</text>
</comment>
<reference evidence="1" key="1">
    <citation type="submission" date="2021-01" db="EMBL/GenBank/DDBJ databases">
        <title>Genome sequence of strain Noviherbaspirillum sp. DKR-6.</title>
        <authorList>
            <person name="Chaudhary D.K."/>
        </authorList>
    </citation>
    <scope>NUCLEOTIDE SEQUENCE</scope>
    <source>
        <strain evidence="1">DKR-6</strain>
    </source>
</reference>
<dbReference type="RefSeq" id="WP_200596591.1">
    <property type="nucleotide sequence ID" value="NZ_JAEPBG010000015.1"/>
</dbReference>
<dbReference type="EMBL" id="JAEPBG010000015">
    <property type="protein sequence ID" value="MBK4737899.1"/>
    <property type="molecule type" value="Genomic_DNA"/>
</dbReference>
<dbReference type="AlphaFoldDB" id="A0A934SY99"/>
<dbReference type="Proteomes" id="UP000622890">
    <property type="component" value="Unassembled WGS sequence"/>
</dbReference>
<accession>A0A934SY99</accession>
<gene>
    <name evidence="1" type="ORF">JJB74_25035</name>
</gene>
<keyword evidence="2" id="KW-1185">Reference proteome</keyword>
<evidence type="ECO:0000313" key="1">
    <source>
        <dbReference type="EMBL" id="MBK4737899.1"/>
    </source>
</evidence>
<name>A0A934SY99_9BURK</name>
<proteinExistence type="predicted"/>